<dbReference type="Proteomes" id="UP000233220">
    <property type="component" value="Unplaced"/>
</dbReference>
<dbReference type="FunFam" id="2.30.30.40:FF:000044">
    <property type="entry name" value="E3 ubiquitin-protein ligase MIB2, putative"/>
    <property type="match status" value="1"/>
</dbReference>
<feature type="domain" description="MIB/HERC2" evidence="1">
    <location>
        <begin position="1"/>
        <end position="80"/>
    </location>
</feature>
<dbReference type="AlphaFoldDB" id="A0A2K6SFD8"/>
<dbReference type="OMA" id="AHDLLCP"/>
<organism evidence="2 3">
    <name type="scientific">Saimiri boliviensis boliviensis</name>
    <name type="common">Bolivian squirrel monkey</name>
    <dbReference type="NCBI Taxonomy" id="39432"/>
    <lineage>
        <taxon>Eukaryota</taxon>
        <taxon>Metazoa</taxon>
        <taxon>Chordata</taxon>
        <taxon>Craniata</taxon>
        <taxon>Vertebrata</taxon>
        <taxon>Euteleostomi</taxon>
        <taxon>Mammalia</taxon>
        <taxon>Eutheria</taxon>
        <taxon>Euarchontoglires</taxon>
        <taxon>Primates</taxon>
        <taxon>Haplorrhini</taxon>
        <taxon>Platyrrhini</taxon>
        <taxon>Cebidae</taxon>
        <taxon>Saimiriinae</taxon>
        <taxon>Saimiri</taxon>
    </lineage>
</organism>
<reference evidence="2" key="2">
    <citation type="submission" date="2025-09" db="UniProtKB">
        <authorList>
            <consortium name="Ensembl"/>
        </authorList>
    </citation>
    <scope>IDENTIFICATION</scope>
</reference>
<dbReference type="Ensembl" id="ENSSBOT00000022806.1">
    <property type="protein sequence ID" value="ENSSBOP00000006094.1"/>
    <property type="gene ID" value="ENSSBOG00000019998.1"/>
</dbReference>
<dbReference type="Gene3D" id="2.30.30.40">
    <property type="entry name" value="SH3 Domains"/>
    <property type="match status" value="1"/>
</dbReference>
<evidence type="ECO:0000313" key="3">
    <source>
        <dbReference type="Proteomes" id="UP000233220"/>
    </source>
</evidence>
<dbReference type="InterPro" id="IPR037252">
    <property type="entry name" value="Mib_Herc2_sf"/>
</dbReference>
<dbReference type="SUPFAM" id="SSF159034">
    <property type="entry name" value="Mib/herc2 domain-like"/>
    <property type="match status" value="1"/>
</dbReference>
<dbReference type="Pfam" id="PF06701">
    <property type="entry name" value="MIB_HERC2"/>
    <property type="match status" value="1"/>
</dbReference>
<proteinExistence type="predicted"/>
<accession>A0A2K6SFD8</accession>
<evidence type="ECO:0000259" key="1">
    <source>
        <dbReference type="PROSITE" id="PS51416"/>
    </source>
</evidence>
<keyword evidence="3" id="KW-1185">Reference proteome</keyword>
<sequence length="92" mass="9966">MDPDPQAGVQVGMRVVRGVDWKWGQQDGGEGGVGMVVELGRHGSPSTPDRTVVVQWDQGTRTNYRVGYQGAHDQPLESGEGALLKVVMPHRT</sequence>
<dbReference type="PANTHER" id="PTHR24202">
    <property type="entry name" value="E3 UBIQUITIN-PROTEIN LIGASE MIB2"/>
    <property type="match status" value="1"/>
</dbReference>
<name>A0A2K6SFD8_SAIBB</name>
<dbReference type="InterPro" id="IPR010606">
    <property type="entry name" value="Mib_Herc2"/>
</dbReference>
<dbReference type="GeneTree" id="ENSGT00940000158097"/>
<dbReference type="PANTHER" id="PTHR24202:SF4">
    <property type="entry name" value="E3 UBIQUITIN-PROTEIN LIGASE MIB2-RELATED"/>
    <property type="match status" value="1"/>
</dbReference>
<dbReference type="GO" id="GO:0005737">
    <property type="term" value="C:cytoplasm"/>
    <property type="evidence" value="ECO:0007669"/>
    <property type="project" value="TreeGrafter"/>
</dbReference>
<dbReference type="PROSITE" id="PS51416">
    <property type="entry name" value="MIB_HERC2"/>
    <property type="match status" value="1"/>
</dbReference>
<protein>
    <recommendedName>
        <fullName evidence="1">MIB/HERC2 domain-containing protein</fullName>
    </recommendedName>
</protein>
<dbReference type="GO" id="GO:0016567">
    <property type="term" value="P:protein ubiquitination"/>
    <property type="evidence" value="ECO:0007669"/>
    <property type="project" value="InterPro"/>
</dbReference>
<reference evidence="2" key="1">
    <citation type="submission" date="2025-08" db="UniProtKB">
        <authorList>
            <consortium name="Ensembl"/>
        </authorList>
    </citation>
    <scope>IDENTIFICATION</scope>
</reference>
<evidence type="ECO:0000313" key="2">
    <source>
        <dbReference type="Ensembl" id="ENSSBOP00000006094.1"/>
    </source>
</evidence>
<dbReference type="GO" id="GO:0004842">
    <property type="term" value="F:ubiquitin-protein transferase activity"/>
    <property type="evidence" value="ECO:0007669"/>
    <property type="project" value="InterPro"/>
</dbReference>
<dbReference type="STRING" id="39432.ENSSBOP00000006094"/>
<dbReference type="GO" id="GO:0046872">
    <property type="term" value="F:metal ion binding"/>
    <property type="evidence" value="ECO:0007669"/>
    <property type="project" value="InterPro"/>
</dbReference>